<dbReference type="InterPro" id="IPR005821">
    <property type="entry name" value="Ion_trans_dom"/>
</dbReference>
<feature type="transmembrane region" description="Helical" evidence="15">
    <location>
        <begin position="1192"/>
        <end position="1214"/>
    </location>
</feature>
<dbReference type="PANTHER" id="PTHR45628:SF7">
    <property type="entry name" value="VOLTAGE-DEPENDENT CALCIUM CHANNEL TYPE A SUBUNIT ALPHA-1"/>
    <property type="match status" value="1"/>
</dbReference>
<feature type="transmembrane region" description="Helical" evidence="15">
    <location>
        <begin position="255"/>
        <end position="277"/>
    </location>
</feature>
<feature type="transmembrane region" description="Helical" evidence="15">
    <location>
        <begin position="192"/>
        <end position="211"/>
    </location>
</feature>
<dbReference type="SUPFAM" id="SSF81324">
    <property type="entry name" value="Voltage-gated potassium channels"/>
    <property type="match status" value="4"/>
</dbReference>
<keyword evidence="12" id="KW-0407">Ion channel</keyword>
<feature type="transmembrane region" description="Helical" evidence="15">
    <location>
        <begin position="931"/>
        <end position="951"/>
    </location>
</feature>
<dbReference type="Gene3D" id="1.10.287.70">
    <property type="match status" value="4"/>
</dbReference>
<feature type="compositionally biased region" description="Polar residues" evidence="14">
    <location>
        <begin position="1643"/>
        <end position="1658"/>
    </location>
</feature>
<evidence type="ECO:0000256" key="13">
    <source>
        <dbReference type="RuleBase" id="RU003808"/>
    </source>
</evidence>
<feature type="compositionally biased region" description="Polar residues" evidence="14">
    <location>
        <begin position="13"/>
        <end position="34"/>
    </location>
</feature>
<evidence type="ECO:0000256" key="9">
    <source>
        <dbReference type="ARBA" id="ARBA00023065"/>
    </source>
</evidence>
<comment type="subcellular location">
    <subcellularLocation>
        <location evidence="1 13">Membrane</location>
        <topology evidence="1 13">Multi-pass membrane protein</topology>
    </subcellularLocation>
</comment>
<feature type="domain" description="Ion transport" evidence="16">
    <location>
        <begin position="1191"/>
        <end position="1454"/>
    </location>
</feature>
<feature type="transmembrane region" description="Helical" evidence="15">
    <location>
        <begin position="564"/>
        <end position="584"/>
    </location>
</feature>
<name>A0A7S3G4U6_9EUKA</name>
<dbReference type="Pfam" id="PF00520">
    <property type="entry name" value="Ion_trans"/>
    <property type="match status" value="4"/>
</dbReference>
<evidence type="ECO:0000256" key="15">
    <source>
        <dbReference type="SAM" id="Phobius"/>
    </source>
</evidence>
<gene>
    <name evidence="17" type="ORF">PBIL07802_LOCUS11366</name>
</gene>
<keyword evidence="6 13" id="KW-0106">Calcium</keyword>
<organism evidence="17">
    <name type="scientific">Palpitomonas bilix</name>
    <dbReference type="NCBI Taxonomy" id="652834"/>
    <lineage>
        <taxon>Eukaryota</taxon>
        <taxon>Eukaryota incertae sedis</taxon>
    </lineage>
</organism>
<feature type="transmembrane region" description="Helical" evidence="15">
    <location>
        <begin position="757"/>
        <end position="780"/>
    </location>
</feature>
<feature type="domain" description="Ion transport" evidence="16">
    <location>
        <begin position="864"/>
        <end position="1144"/>
    </location>
</feature>
<evidence type="ECO:0000256" key="6">
    <source>
        <dbReference type="ARBA" id="ARBA00022837"/>
    </source>
</evidence>
<proteinExistence type="inferred from homology"/>
<evidence type="ECO:0000256" key="8">
    <source>
        <dbReference type="ARBA" id="ARBA00022989"/>
    </source>
</evidence>
<feature type="transmembrane region" description="Helical" evidence="15">
    <location>
        <begin position="1235"/>
        <end position="1255"/>
    </location>
</feature>
<feature type="transmembrane region" description="Helical" evidence="15">
    <location>
        <begin position="627"/>
        <end position="649"/>
    </location>
</feature>
<evidence type="ECO:0000256" key="1">
    <source>
        <dbReference type="ARBA" id="ARBA00004141"/>
    </source>
</evidence>
<dbReference type="GO" id="GO:0008331">
    <property type="term" value="F:high voltage-gated calcium channel activity"/>
    <property type="evidence" value="ECO:0007669"/>
    <property type="project" value="TreeGrafter"/>
</dbReference>
<feature type="region of interest" description="Disordered" evidence="14">
    <location>
        <begin position="53"/>
        <end position="74"/>
    </location>
</feature>
<feature type="domain" description="Ion transport" evidence="16">
    <location>
        <begin position="502"/>
        <end position="785"/>
    </location>
</feature>
<feature type="transmembrane region" description="Helical" evidence="15">
    <location>
        <begin position="1423"/>
        <end position="1445"/>
    </location>
</feature>
<evidence type="ECO:0000256" key="11">
    <source>
        <dbReference type="ARBA" id="ARBA00023180"/>
    </source>
</evidence>
<dbReference type="PANTHER" id="PTHR45628">
    <property type="entry name" value="VOLTAGE-DEPENDENT CALCIUM CHANNEL TYPE A SUBUNIT ALPHA-1"/>
    <property type="match status" value="1"/>
</dbReference>
<feature type="transmembrane region" description="Helical" evidence="15">
    <location>
        <begin position="1115"/>
        <end position="1138"/>
    </location>
</feature>
<feature type="transmembrane region" description="Helical" evidence="15">
    <location>
        <begin position="504"/>
        <end position="524"/>
    </location>
</feature>
<keyword evidence="2" id="KW-0813">Transport</keyword>
<feature type="domain" description="Ion transport" evidence="16">
    <location>
        <begin position="109"/>
        <end position="437"/>
    </location>
</feature>
<evidence type="ECO:0000313" key="17">
    <source>
        <dbReference type="EMBL" id="CAE0249167.1"/>
    </source>
</evidence>
<dbReference type="InterPro" id="IPR002077">
    <property type="entry name" value="VDCCAlpha1"/>
</dbReference>
<keyword evidence="7 13" id="KW-0851">Voltage-gated channel</keyword>
<dbReference type="InterPro" id="IPR050599">
    <property type="entry name" value="VDCC_alpha-1_subunit"/>
</dbReference>
<dbReference type="InterPro" id="IPR027359">
    <property type="entry name" value="Volt_channel_dom_sf"/>
</dbReference>
<keyword evidence="8 15" id="KW-1133">Transmembrane helix</keyword>
<evidence type="ECO:0000256" key="10">
    <source>
        <dbReference type="ARBA" id="ARBA00023136"/>
    </source>
</evidence>
<evidence type="ECO:0000256" key="14">
    <source>
        <dbReference type="SAM" id="MobiDB-lite"/>
    </source>
</evidence>
<dbReference type="Gene3D" id="1.20.120.350">
    <property type="entry name" value="Voltage-gated potassium channels. Chain C"/>
    <property type="match status" value="4"/>
</dbReference>
<evidence type="ECO:0000256" key="2">
    <source>
        <dbReference type="ARBA" id="ARBA00022448"/>
    </source>
</evidence>
<evidence type="ECO:0000256" key="12">
    <source>
        <dbReference type="ARBA" id="ARBA00023303"/>
    </source>
</evidence>
<sequence>MSDFTKVVPLDGPSQSNRPSYTCHSNRPSYSTSNPIELFHAKSVYKRIVAPPDWSQPKKSLSAKSKGKGGKDEKPGVFVRGRYLSGKSCLCLPARSPYRIGLAKFIFHKATEGTVLALILINTIFLAINDYNLEFYKRSGEEWASTLSNVVQVFDYIITCVFVIEIVILMLVQGVIMGKDSYFRDNWNRLDFLVVLLSVIDSVWGFVLIASPDDSSKPPTKMFAAFRAFRSLRPLRSFRFFEGTRAILESLRKSLGLLLNVLLFMLFFLILFGITGVELFGNSLNRRCVFEDQNDTMIAPPIYCKTDEKCSRHFCFNGMPDRYGVIGPRYNCSVDPDIIQQTMDLPLQDAPKVFCDQNYGNPHALWNFDNFATAAYTIFQTSTLDGWAPTIMLPLMDSELSAGIAYFFLLVFFLNYLVQNLFIAVVATTFARVREAQFEEKQKVRDALRQFQQFKTREVLTTRAKVARKGTMLKSIHFGRVTSCCSQRALDVCQKFRRFIEHPVVDGFLTAVIVLNCVFMALEFEGMPEVLVTINGVAEHVFTWIFFVEMVVKMVGYRGPVGYWRVPMNVFDFIIVVAALANYIDVFDSSLVMVLRLFRLARLSRLLRRSPAITKLLNSVFSSLRNIVNLFLFMALTLLVFSVLGMSLFGGRCCVPACPSQGSGSSPPPLAQPPVGGEGEGALQNGPGQECCNATLAECCSACPRWNFNSFGVAILTLFQVLTGDSWSTILLDTFDVGLGVSAGNSGEETAFGTLTIFYFVLFYIIAQFVVLNLYIAVILENFSFTDEEIAARKANVDSAKRVQQGMMSRRREKRITRAALLRWISKVPSIVRQKETIVRRLSQEEKVACPTRAREKLRQFVSNKWFERVMLVFILLSSAMFALEDYYLYSRPLLKQLLYIADAAFLGVFAVELLLRLLAYGFFAKGVGVFRTFWGWLDLIVLLATALGLVPGSQEFVRVVRVIRVIRILRPLRVINRFEKLKLIVNALISSMVSVVYVALLMFALFFMFAILGVNLFRGKLYFCNDGSVLNHQQCKGFALMSVSTAAPDGDSDSTIPFLMPRVWERYWWHFDHVGAALLALFEVATLKWNGVMFSTMDVVGRDLQPQLNATPSYALFFVLFIFISLFCWNLFIAVIIDHFNQESGSAFLTEGQKNWVEMKRLFLIIKPKKKLHVPTNKARLFFFKISRSKVFQYFMLAIVMLNVGFMASNYYVPEDQREVGSWYFSLEMINHGFLFIYLIEVIINLVGLGPKYFFHGGWYIFDFVTVMGSLVFGVLETITSMKAIVLVSRALRFMRIFRLVKYVQGLKILFQTLIISAPAILNVLGLLVIMYAVFACISMQLFGKVRYQVFLNRNANFRTFGVSMATLWQLASGDEWMGVMRDAMNSESYLPCTHVSDYPSLVASGHNPAESDCGDAVTGPIFFVFFYILSVFVFLNLLVAVIMESFESVYTKEVSKLNESHLQGFREQWTEVDQSAKGYISSKLFIPFVTSLEEPLGFKAPKGNGSPRRVSAAMGEAHQMEYLVRMKSMLRNQDKRSLKSVKSGNLSKMPSISSLGEKYYMRDILEVLVLRALGHDSLTDEDRGRMEKLLRAIDGFHGSLEKRRARQELKAVSECDEEDFESDIVVKPPVRSTKIAPMPESLSTTRETDKNAQSVGSAVRANAAL</sequence>
<keyword evidence="9" id="KW-0406">Ion transport</keyword>
<keyword evidence="11" id="KW-0325">Glycoprotein</keyword>
<keyword evidence="10 15" id="KW-0472">Membrane</keyword>
<keyword evidence="3 13" id="KW-0109">Calcium transport</keyword>
<evidence type="ECO:0000256" key="3">
    <source>
        <dbReference type="ARBA" id="ARBA00022568"/>
    </source>
</evidence>
<evidence type="ECO:0000256" key="5">
    <source>
        <dbReference type="ARBA" id="ARBA00022692"/>
    </source>
</evidence>
<keyword evidence="4 13" id="KW-0107">Calcium channel</keyword>
<evidence type="ECO:0000259" key="16">
    <source>
        <dbReference type="Pfam" id="PF00520"/>
    </source>
</evidence>
<feature type="transmembrane region" description="Helical" evidence="15">
    <location>
        <begin position="115"/>
        <end position="133"/>
    </location>
</feature>
<accession>A0A7S3G4U6</accession>
<dbReference type="PRINTS" id="PR00167">
    <property type="entry name" value="CACHANNEL"/>
</dbReference>
<feature type="transmembrane region" description="Helical" evidence="15">
    <location>
        <begin position="1325"/>
        <end position="1345"/>
    </location>
</feature>
<reference evidence="17" key="1">
    <citation type="submission" date="2021-01" db="EMBL/GenBank/DDBJ databases">
        <authorList>
            <person name="Corre E."/>
            <person name="Pelletier E."/>
            <person name="Niang G."/>
            <person name="Scheremetjew M."/>
            <person name="Finn R."/>
            <person name="Kale V."/>
            <person name="Holt S."/>
            <person name="Cochrane G."/>
            <person name="Meng A."/>
            <person name="Brown T."/>
            <person name="Cohen L."/>
        </authorList>
    </citation>
    <scope>NUCLEOTIDE SEQUENCE</scope>
    <source>
        <strain evidence="17">NIES-2562</strain>
    </source>
</reference>
<keyword evidence="5 15" id="KW-0812">Transmembrane</keyword>
<protein>
    <recommendedName>
        <fullName evidence="16">Ion transport domain-containing protein</fullName>
    </recommendedName>
</protein>
<dbReference type="GO" id="GO:0098703">
    <property type="term" value="P:calcium ion import across plasma membrane"/>
    <property type="evidence" value="ECO:0007669"/>
    <property type="project" value="TreeGrafter"/>
</dbReference>
<feature type="transmembrane region" description="Helical" evidence="15">
    <location>
        <begin position="153"/>
        <end position="172"/>
    </location>
</feature>
<feature type="region of interest" description="Disordered" evidence="14">
    <location>
        <begin position="1"/>
        <end position="34"/>
    </location>
</feature>
<evidence type="ECO:0000256" key="4">
    <source>
        <dbReference type="ARBA" id="ARBA00022673"/>
    </source>
</evidence>
<dbReference type="EMBL" id="HBIB01017569">
    <property type="protein sequence ID" value="CAE0249167.1"/>
    <property type="molecule type" value="Transcribed_RNA"/>
</dbReference>
<evidence type="ECO:0000256" key="7">
    <source>
        <dbReference type="ARBA" id="ARBA00022882"/>
    </source>
</evidence>
<comment type="similarity">
    <text evidence="13">Belongs to the calcium channel alpha-1 subunit (TC 1.A.1.11) family.</text>
</comment>
<feature type="transmembrane region" description="Helical" evidence="15">
    <location>
        <begin position="904"/>
        <end position="924"/>
    </location>
</feature>
<dbReference type="GO" id="GO:0005891">
    <property type="term" value="C:voltage-gated calcium channel complex"/>
    <property type="evidence" value="ECO:0007669"/>
    <property type="project" value="InterPro"/>
</dbReference>
<feature type="transmembrane region" description="Helical" evidence="15">
    <location>
        <begin position="530"/>
        <end position="552"/>
    </location>
</feature>
<feature type="transmembrane region" description="Helical" evidence="15">
    <location>
        <begin position="404"/>
        <end position="431"/>
    </location>
</feature>
<feature type="region of interest" description="Disordered" evidence="14">
    <location>
        <begin position="1635"/>
        <end position="1667"/>
    </location>
</feature>
<feature type="transmembrane region" description="Helical" evidence="15">
    <location>
        <begin position="985"/>
        <end position="1013"/>
    </location>
</feature>
<dbReference type="Gene3D" id="1.10.238.10">
    <property type="entry name" value="EF-hand"/>
    <property type="match status" value="1"/>
</dbReference>
<feature type="transmembrane region" description="Helical" evidence="15">
    <location>
        <begin position="866"/>
        <end position="884"/>
    </location>
</feature>